<sequence>MFVFCNHFEFLKVNMILSQKVSIVIHIEMGVLLWRY</sequence>
<evidence type="ECO:0000313" key="1">
    <source>
        <dbReference type="EMBL" id="TWF44879.1"/>
    </source>
</evidence>
<name>A0A561Q3H0_9BACT</name>
<keyword evidence="2" id="KW-1185">Reference proteome</keyword>
<protein>
    <submittedName>
        <fullName evidence="1">Uncharacterized protein</fullName>
    </submittedName>
</protein>
<dbReference type="Proteomes" id="UP000320811">
    <property type="component" value="Unassembled WGS sequence"/>
</dbReference>
<organism evidence="1 2">
    <name type="scientific">Chitinophaga polysaccharea</name>
    <dbReference type="NCBI Taxonomy" id="1293035"/>
    <lineage>
        <taxon>Bacteria</taxon>
        <taxon>Pseudomonadati</taxon>
        <taxon>Bacteroidota</taxon>
        <taxon>Chitinophagia</taxon>
        <taxon>Chitinophagales</taxon>
        <taxon>Chitinophagaceae</taxon>
        <taxon>Chitinophaga</taxon>
    </lineage>
</organism>
<dbReference type="AlphaFoldDB" id="A0A561Q3H0"/>
<dbReference type="EMBL" id="VIWO01000001">
    <property type="protein sequence ID" value="TWF44879.1"/>
    <property type="molecule type" value="Genomic_DNA"/>
</dbReference>
<gene>
    <name evidence="1" type="ORF">FHW36_101805</name>
</gene>
<reference evidence="1 2" key="1">
    <citation type="submission" date="2019-06" db="EMBL/GenBank/DDBJ databases">
        <title>Sorghum-associated microbial communities from plants grown in Nebraska, USA.</title>
        <authorList>
            <person name="Schachtman D."/>
        </authorList>
    </citation>
    <scope>NUCLEOTIDE SEQUENCE [LARGE SCALE GENOMIC DNA]</scope>
    <source>
        <strain evidence="1 2">1209</strain>
    </source>
</reference>
<accession>A0A561Q3H0</accession>
<proteinExistence type="predicted"/>
<comment type="caution">
    <text evidence="1">The sequence shown here is derived from an EMBL/GenBank/DDBJ whole genome shotgun (WGS) entry which is preliminary data.</text>
</comment>
<evidence type="ECO:0000313" key="2">
    <source>
        <dbReference type="Proteomes" id="UP000320811"/>
    </source>
</evidence>